<gene>
    <name evidence="9" type="ORF">GTA08_BOTSDO11972</name>
</gene>
<dbReference type="PANTHER" id="PTHR10165:SF35">
    <property type="entry name" value="RE23632P"/>
    <property type="match status" value="1"/>
</dbReference>
<evidence type="ECO:0000256" key="4">
    <source>
        <dbReference type="ARBA" id="ARBA00022989"/>
    </source>
</evidence>
<organism evidence="9 10">
    <name type="scientific">Botryosphaeria dothidea</name>
    <dbReference type="NCBI Taxonomy" id="55169"/>
    <lineage>
        <taxon>Eukaryota</taxon>
        <taxon>Fungi</taxon>
        <taxon>Dikarya</taxon>
        <taxon>Ascomycota</taxon>
        <taxon>Pezizomycotina</taxon>
        <taxon>Dothideomycetes</taxon>
        <taxon>Dothideomycetes incertae sedis</taxon>
        <taxon>Botryosphaeriales</taxon>
        <taxon>Botryosphaeriaceae</taxon>
        <taxon>Botryosphaeria</taxon>
    </lineage>
</organism>
<dbReference type="PANTHER" id="PTHR10165">
    <property type="entry name" value="LIPID PHOSPHATE PHOSPHATASE"/>
    <property type="match status" value="1"/>
</dbReference>
<evidence type="ECO:0000313" key="9">
    <source>
        <dbReference type="EMBL" id="KAF4312654.1"/>
    </source>
</evidence>
<keyword evidence="4 7" id="KW-1133">Transmembrane helix</keyword>
<comment type="similarity">
    <text evidence="2">Belongs to the PA-phosphatase related phosphoesterase family.</text>
</comment>
<feature type="transmembrane region" description="Helical" evidence="7">
    <location>
        <begin position="36"/>
        <end position="53"/>
    </location>
</feature>
<dbReference type="GO" id="GO:0006644">
    <property type="term" value="P:phospholipid metabolic process"/>
    <property type="evidence" value="ECO:0007669"/>
    <property type="project" value="InterPro"/>
</dbReference>
<accession>A0A8H4N663</accession>
<dbReference type="InterPro" id="IPR036938">
    <property type="entry name" value="PAP2/HPO_sf"/>
</dbReference>
<evidence type="ECO:0000256" key="7">
    <source>
        <dbReference type="SAM" id="Phobius"/>
    </source>
</evidence>
<dbReference type="GO" id="GO:0008195">
    <property type="term" value="F:phosphatidate phosphatase activity"/>
    <property type="evidence" value="ECO:0007669"/>
    <property type="project" value="TreeGrafter"/>
</dbReference>
<protein>
    <submittedName>
        <fullName evidence="9">Pap2 domain-containing protein</fullName>
    </submittedName>
</protein>
<dbReference type="OrthoDB" id="10030083at2759"/>
<dbReference type="FunFam" id="1.20.144.10:FF:000017">
    <property type="entry name" value="Diacylglycerol pyrophosphate phosphatase 1"/>
    <property type="match status" value="1"/>
</dbReference>
<dbReference type="EMBL" id="WWBZ02000002">
    <property type="protein sequence ID" value="KAF4312654.1"/>
    <property type="molecule type" value="Genomic_DNA"/>
</dbReference>
<name>A0A8H4N663_9PEZI</name>
<feature type="transmembrane region" description="Helical" evidence="7">
    <location>
        <begin position="79"/>
        <end position="101"/>
    </location>
</feature>
<dbReference type="Gene3D" id="1.20.144.10">
    <property type="entry name" value="Phosphatidic acid phosphatase type 2/haloperoxidase"/>
    <property type="match status" value="1"/>
</dbReference>
<feature type="transmembrane region" description="Helical" evidence="7">
    <location>
        <begin position="108"/>
        <end position="126"/>
    </location>
</feature>
<dbReference type="SUPFAM" id="SSF48317">
    <property type="entry name" value="Acid phosphatase/Vanadium-dependent haloperoxidase"/>
    <property type="match status" value="1"/>
</dbReference>
<dbReference type="AlphaFoldDB" id="A0A8H4N663"/>
<sequence>MPGGNAQHSRRAAGLQQNGPSSAASRFWQRSYASEYLGLAILVALYILIQFFVEPFHRMFSLDNLAIQFPHAQVERVSVGWLFVYAGGIPLAILVLWALLFRPGAHKAHVTILGFFISLILTSFITDVVKNAVGRPRPDLIARCKPVSNSQYDHWIALQSVAADTKPALQEKGAPAHALVTFEICTETDHHTLHDGWRSFPSGHSSFAFSGLGYLALVLAGQCHVFRPRTDLSRVLLALAPLLAAIMIAISRCEDYRHDVYDVTVGSLLGMLVAWFTYRRYYPPLRSKRCDTPYPSRAELADIRGFSKAKNDEEARLQSAAEFELDDMSSDDGAERLPLHNSRAP</sequence>
<evidence type="ECO:0000256" key="3">
    <source>
        <dbReference type="ARBA" id="ARBA00022692"/>
    </source>
</evidence>
<evidence type="ECO:0000256" key="5">
    <source>
        <dbReference type="ARBA" id="ARBA00023136"/>
    </source>
</evidence>
<feature type="transmembrane region" description="Helical" evidence="7">
    <location>
        <begin position="263"/>
        <end position="279"/>
    </location>
</feature>
<keyword evidence="5 7" id="KW-0472">Membrane</keyword>
<dbReference type="CDD" id="cd03390">
    <property type="entry name" value="PAP2_containing_1_like"/>
    <property type="match status" value="1"/>
</dbReference>
<evidence type="ECO:0000256" key="1">
    <source>
        <dbReference type="ARBA" id="ARBA00004141"/>
    </source>
</evidence>
<reference evidence="9" key="1">
    <citation type="submission" date="2020-04" db="EMBL/GenBank/DDBJ databases">
        <title>Genome Assembly and Annotation of Botryosphaeria dothidea sdau 11-99, a Latent Pathogen of Apple Fruit Ring Rot in China.</title>
        <authorList>
            <person name="Yu C."/>
            <person name="Diao Y."/>
            <person name="Lu Q."/>
            <person name="Zhao J."/>
            <person name="Cui S."/>
            <person name="Peng C."/>
            <person name="He B."/>
            <person name="Liu H."/>
        </authorList>
    </citation>
    <scope>NUCLEOTIDE SEQUENCE [LARGE SCALE GENOMIC DNA]</scope>
    <source>
        <strain evidence="9">Sdau11-99</strain>
    </source>
</reference>
<comment type="subcellular location">
    <subcellularLocation>
        <location evidence="1">Membrane</location>
        <topology evidence="1">Multi-pass membrane protein</topology>
    </subcellularLocation>
</comment>
<keyword evidence="3 7" id="KW-0812">Transmembrane</keyword>
<feature type="transmembrane region" description="Helical" evidence="7">
    <location>
        <begin position="207"/>
        <end position="225"/>
    </location>
</feature>
<dbReference type="InterPro" id="IPR000326">
    <property type="entry name" value="PAP2/HPO"/>
</dbReference>
<dbReference type="InterPro" id="IPR043216">
    <property type="entry name" value="PAP-like"/>
</dbReference>
<proteinExistence type="inferred from homology"/>
<keyword evidence="10" id="KW-1185">Reference proteome</keyword>
<comment type="caution">
    <text evidence="9">The sequence shown here is derived from an EMBL/GenBank/DDBJ whole genome shotgun (WGS) entry which is preliminary data.</text>
</comment>
<feature type="region of interest" description="Disordered" evidence="6">
    <location>
        <begin position="1"/>
        <end position="21"/>
    </location>
</feature>
<evidence type="ECO:0000256" key="2">
    <source>
        <dbReference type="ARBA" id="ARBA00008816"/>
    </source>
</evidence>
<feature type="transmembrane region" description="Helical" evidence="7">
    <location>
        <begin position="232"/>
        <end position="251"/>
    </location>
</feature>
<feature type="region of interest" description="Disordered" evidence="6">
    <location>
        <begin position="326"/>
        <end position="345"/>
    </location>
</feature>
<feature type="domain" description="Phosphatidic acid phosphatase type 2/haloperoxidase" evidence="8">
    <location>
        <begin position="113"/>
        <end position="278"/>
    </location>
</feature>
<evidence type="ECO:0000256" key="6">
    <source>
        <dbReference type="SAM" id="MobiDB-lite"/>
    </source>
</evidence>
<evidence type="ECO:0000259" key="8">
    <source>
        <dbReference type="SMART" id="SM00014"/>
    </source>
</evidence>
<dbReference type="SMART" id="SM00014">
    <property type="entry name" value="acidPPc"/>
    <property type="match status" value="1"/>
</dbReference>
<dbReference type="GO" id="GO:0016020">
    <property type="term" value="C:membrane"/>
    <property type="evidence" value="ECO:0007669"/>
    <property type="project" value="UniProtKB-SubCell"/>
</dbReference>
<evidence type="ECO:0000313" key="10">
    <source>
        <dbReference type="Proteomes" id="UP000572817"/>
    </source>
</evidence>
<dbReference type="GO" id="GO:0046839">
    <property type="term" value="P:phospholipid dephosphorylation"/>
    <property type="evidence" value="ECO:0007669"/>
    <property type="project" value="TreeGrafter"/>
</dbReference>
<dbReference type="Proteomes" id="UP000572817">
    <property type="component" value="Unassembled WGS sequence"/>
</dbReference>
<dbReference type="Pfam" id="PF01569">
    <property type="entry name" value="PAP2"/>
    <property type="match status" value="1"/>
</dbReference>